<reference evidence="1" key="1">
    <citation type="journal article" date="2017" name="Nature">
        <title>The sunflower genome provides insights into oil metabolism, flowering and Asterid evolution.</title>
        <authorList>
            <person name="Badouin H."/>
            <person name="Gouzy J."/>
            <person name="Grassa C.J."/>
            <person name="Murat F."/>
            <person name="Staton S.E."/>
            <person name="Cottret L."/>
            <person name="Lelandais-Briere C."/>
            <person name="Owens G.L."/>
            <person name="Carrere S."/>
            <person name="Mayjonade B."/>
            <person name="Legrand L."/>
            <person name="Gill N."/>
            <person name="Kane N.C."/>
            <person name="Bowers J.E."/>
            <person name="Hubner S."/>
            <person name="Bellec A."/>
            <person name="Berard A."/>
            <person name="Berges H."/>
            <person name="Blanchet N."/>
            <person name="Boniface M.C."/>
            <person name="Brunel D."/>
            <person name="Catrice O."/>
            <person name="Chaidir N."/>
            <person name="Claudel C."/>
            <person name="Donnadieu C."/>
            <person name="Faraut T."/>
            <person name="Fievet G."/>
            <person name="Helmstetter N."/>
            <person name="King M."/>
            <person name="Knapp S.J."/>
            <person name="Lai Z."/>
            <person name="Le Paslier M.C."/>
            <person name="Lippi Y."/>
            <person name="Lorenzon L."/>
            <person name="Mandel J.R."/>
            <person name="Marage G."/>
            <person name="Marchand G."/>
            <person name="Marquand E."/>
            <person name="Bret-Mestries E."/>
            <person name="Morien E."/>
            <person name="Nambeesan S."/>
            <person name="Nguyen T."/>
            <person name="Pegot-Espagnet P."/>
            <person name="Pouilly N."/>
            <person name="Raftis F."/>
            <person name="Sallet E."/>
            <person name="Schiex T."/>
            <person name="Thomas J."/>
            <person name="Vandecasteele C."/>
            <person name="Vares D."/>
            <person name="Vear F."/>
            <person name="Vautrin S."/>
            <person name="Crespi M."/>
            <person name="Mangin B."/>
            <person name="Burke J.M."/>
            <person name="Salse J."/>
            <person name="Munos S."/>
            <person name="Vincourt P."/>
            <person name="Rieseberg L.H."/>
            <person name="Langlade N.B."/>
        </authorList>
    </citation>
    <scope>NUCLEOTIDE SEQUENCE</scope>
    <source>
        <tissue evidence="1">Leaves</tissue>
    </source>
</reference>
<evidence type="ECO:0000313" key="1">
    <source>
        <dbReference type="EMBL" id="KAF5810733.1"/>
    </source>
</evidence>
<evidence type="ECO:0000313" key="2">
    <source>
        <dbReference type="Proteomes" id="UP000215914"/>
    </source>
</evidence>
<organism evidence="1 2">
    <name type="scientific">Helianthus annuus</name>
    <name type="common">Common sunflower</name>
    <dbReference type="NCBI Taxonomy" id="4232"/>
    <lineage>
        <taxon>Eukaryota</taxon>
        <taxon>Viridiplantae</taxon>
        <taxon>Streptophyta</taxon>
        <taxon>Embryophyta</taxon>
        <taxon>Tracheophyta</taxon>
        <taxon>Spermatophyta</taxon>
        <taxon>Magnoliopsida</taxon>
        <taxon>eudicotyledons</taxon>
        <taxon>Gunneridae</taxon>
        <taxon>Pentapetalae</taxon>
        <taxon>asterids</taxon>
        <taxon>campanulids</taxon>
        <taxon>Asterales</taxon>
        <taxon>Asteraceae</taxon>
        <taxon>Asteroideae</taxon>
        <taxon>Heliantheae alliance</taxon>
        <taxon>Heliantheae</taxon>
        <taxon>Helianthus</taxon>
    </lineage>
</organism>
<protein>
    <submittedName>
        <fullName evidence="1">Uncharacterized protein</fullName>
    </submittedName>
</protein>
<reference evidence="1" key="2">
    <citation type="submission" date="2020-06" db="EMBL/GenBank/DDBJ databases">
        <title>Helianthus annuus Genome sequencing and assembly Release 2.</title>
        <authorList>
            <person name="Gouzy J."/>
            <person name="Langlade N."/>
            <person name="Munos S."/>
        </authorList>
    </citation>
    <scope>NUCLEOTIDE SEQUENCE</scope>
    <source>
        <tissue evidence="1">Leaves</tissue>
    </source>
</reference>
<accession>A0A9K3J8G9</accession>
<name>A0A9K3J8G9_HELAN</name>
<keyword evidence="2" id="KW-1185">Reference proteome</keyword>
<sequence>MKMEWLVQQRFFLRNLHVQLKKIFVKYSKFLSLVPICCPI</sequence>
<dbReference type="EMBL" id="MNCJ02000319">
    <property type="protein sequence ID" value="KAF5810733.1"/>
    <property type="molecule type" value="Genomic_DNA"/>
</dbReference>
<gene>
    <name evidence="1" type="ORF">HanXRQr2_Chr04g0173101</name>
</gene>
<dbReference type="AlphaFoldDB" id="A0A9K3J8G9"/>
<proteinExistence type="predicted"/>
<dbReference type="Gramene" id="mRNA:HanXRQr2_Chr04g0173101">
    <property type="protein sequence ID" value="mRNA:HanXRQr2_Chr04g0173101"/>
    <property type="gene ID" value="HanXRQr2_Chr04g0173101"/>
</dbReference>
<dbReference type="Proteomes" id="UP000215914">
    <property type="component" value="Unassembled WGS sequence"/>
</dbReference>
<comment type="caution">
    <text evidence="1">The sequence shown here is derived from an EMBL/GenBank/DDBJ whole genome shotgun (WGS) entry which is preliminary data.</text>
</comment>